<reference evidence="2" key="2">
    <citation type="submission" date="2020-05" db="UniProtKB">
        <authorList>
            <consortium name="EnsemblMetazoa"/>
        </authorList>
    </citation>
    <scope>IDENTIFICATION</scope>
    <source>
        <strain evidence="2">IAEA</strain>
    </source>
</reference>
<feature type="transmembrane region" description="Helical" evidence="1">
    <location>
        <begin position="114"/>
        <end position="133"/>
    </location>
</feature>
<reference evidence="3" key="1">
    <citation type="submission" date="2015-01" db="EMBL/GenBank/DDBJ databases">
        <authorList>
            <person name="Aksoy S."/>
            <person name="Warren W."/>
            <person name="Wilson R.K."/>
        </authorList>
    </citation>
    <scope>NUCLEOTIDE SEQUENCE [LARGE SCALE GENOMIC DNA]</scope>
    <source>
        <strain evidence="3">IAEA</strain>
    </source>
</reference>
<proteinExistence type="predicted"/>
<keyword evidence="1" id="KW-0812">Transmembrane</keyword>
<name>A0A1B0BLV6_9MUSC</name>
<dbReference type="EnsemblMetazoa" id="GPPI034213-RA">
    <property type="protein sequence ID" value="GPPI034213-PA"/>
    <property type="gene ID" value="GPPI034213"/>
</dbReference>
<evidence type="ECO:0000256" key="1">
    <source>
        <dbReference type="SAM" id="Phobius"/>
    </source>
</evidence>
<dbReference type="AlphaFoldDB" id="A0A1B0BLV6"/>
<sequence length="183" mass="20734">MIDYKRRVGSKTNGLTTAMTSTIPNRLKKICITSIITDGKISSICPISLENLLSIRPEGFVLKKYMAAWLPTAPHDYWQLTVLSQLRHHPEPYHHLLLPLIAARIIGIKCIQRLVHYISFFGISQAYILITWMPDIISFIIRTRSSVRKAVRKRKTDVLLPSQPCSGININIKATPKTAAIFI</sequence>
<dbReference type="VEuPathDB" id="VectorBase:GPPI034213"/>
<dbReference type="Proteomes" id="UP000092460">
    <property type="component" value="Unassembled WGS sequence"/>
</dbReference>
<keyword evidence="1" id="KW-1133">Transmembrane helix</keyword>
<dbReference type="EMBL" id="JXJN01016583">
    <property type="status" value="NOT_ANNOTATED_CDS"/>
    <property type="molecule type" value="Genomic_DNA"/>
</dbReference>
<organism evidence="2 3">
    <name type="scientific">Glossina palpalis gambiensis</name>
    <dbReference type="NCBI Taxonomy" id="67801"/>
    <lineage>
        <taxon>Eukaryota</taxon>
        <taxon>Metazoa</taxon>
        <taxon>Ecdysozoa</taxon>
        <taxon>Arthropoda</taxon>
        <taxon>Hexapoda</taxon>
        <taxon>Insecta</taxon>
        <taxon>Pterygota</taxon>
        <taxon>Neoptera</taxon>
        <taxon>Endopterygota</taxon>
        <taxon>Diptera</taxon>
        <taxon>Brachycera</taxon>
        <taxon>Muscomorpha</taxon>
        <taxon>Hippoboscoidea</taxon>
        <taxon>Glossinidae</taxon>
        <taxon>Glossina</taxon>
    </lineage>
</organism>
<evidence type="ECO:0000313" key="2">
    <source>
        <dbReference type="EnsemblMetazoa" id="GPPI034213-PA"/>
    </source>
</evidence>
<keyword evidence="1" id="KW-0472">Membrane</keyword>
<evidence type="ECO:0000313" key="3">
    <source>
        <dbReference type="Proteomes" id="UP000092460"/>
    </source>
</evidence>
<accession>A0A1B0BLV6</accession>
<keyword evidence="3" id="KW-1185">Reference proteome</keyword>
<protein>
    <submittedName>
        <fullName evidence="2">Uncharacterized protein</fullName>
    </submittedName>
</protein>